<reference evidence="4 5" key="1">
    <citation type="submission" date="2023-06" db="EMBL/GenBank/DDBJ databases">
        <authorList>
            <person name="Oyuntsetseg B."/>
            <person name="Kim S.B."/>
        </authorList>
    </citation>
    <scope>NUCLEOTIDE SEQUENCE [LARGE SCALE GENOMIC DNA]</scope>
    <source>
        <strain evidence="4 5">4-36</strain>
    </source>
</reference>
<dbReference type="RefSeq" id="WP_285994901.1">
    <property type="nucleotide sequence ID" value="NZ_CP127295.1"/>
</dbReference>
<evidence type="ECO:0000313" key="4">
    <source>
        <dbReference type="EMBL" id="WIX98416.1"/>
    </source>
</evidence>
<keyword evidence="1" id="KW-0808">Transferase</keyword>
<keyword evidence="5" id="KW-1185">Reference proteome</keyword>
<dbReference type="EMBL" id="CP127295">
    <property type="protein sequence ID" value="WIX98416.1"/>
    <property type="molecule type" value="Genomic_DNA"/>
</dbReference>
<dbReference type="InterPro" id="IPR050832">
    <property type="entry name" value="Bact_Acetyltransf"/>
</dbReference>
<dbReference type="PANTHER" id="PTHR43877:SF2">
    <property type="entry name" value="AMINOALKYLPHOSPHONATE N-ACETYLTRANSFERASE-RELATED"/>
    <property type="match status" value="1"/>
</dbReference>
<dbReference type="SUPFAM" id="SSF55729">
    <property type="entry name" value="Acyl-CoA N-acyltransferases (Nat)"/>
    <property type="match status" value="1"/>
</dbReference>
<dbReference type="PROSITE" id="PS51186">
    <property type="entry name" value="GNAT"/>
    <property type="match status" value="1"/>
</dbReference>
<evidence type="ECO:0000256" key="2">
    <source>
        <dbReference type="ARBA" id="ARBA00023315"/>
    </source>
</evidence>
<proteinExistence type="predicted"/>
<dbReference type="KEGG" id="amog:QRX60_30660"/>
<dbReference type="Pfam" id="PF00583">
    <property type="entry name" value="Acetyltransf_1"/>
    <property type="match status" value="1"/>
</dbReference>
<dbReference type="InterPro" id="IPR000182">
    <property type="entry name" value="GNAT_dom"/>
</dbReference>
<protein>
    <submittedName>
        <fullName evidence="4">GNAT family N-acetyltransferase</fullName>
    </submittedName>
</protein>
<evidence type="ECO:0000313" key="5">
    <source>
        <dbReference type="Proteomes" id="UP001239397"/>
    </source>
</evidence>
<feature type="domain" description="N-acetyltransferase" evidence="3">
    <location>
        <begin position="19"/>
        <end position="160"/>
    </location>
</feature>
<dbReference type="InterPro" id="IPR016181">
    <property type="entry name" value="Acyl_CoA_acyltransferase"/>
</dbReference>
<evidence type="ECO:0000256" key="1">
    <source>
        <dbReference type="ARBA" id="ARBA00022679"/>
    </source>
</evidence>
<dbReference type="Gene3D" id="3.40.630.30">
    <property type="match status" value="1"/>
</dbReference>
<dbReference type="AlphaFoldDB" id="A0A9Y2JJA0"/>
<dbReference type="PANTHER" id="PTHR43877">
    <property type="entry name" value="AMINOALKYLPHOSPHONATE N-ACETYLTRANSFERASE-RELATED-RELATED"/>
    <property type="match status" value="1"/>
</dbReference>
<evidence type="ECO:0000259" key="3">
    <source>
        <dbReference type="PROSITE" id="PS51186"/>
    </source>
</evidence>
<dbReference type="GO" id="GO:0016747">
    <property type="term" value="F:acyltransferase activity, transferring groups other than amino-acyl groups"/>
    <property type="evidence" value="ECO:0007669"/>
    <property type="project" value="InterPro"/>
</dbReference>
<accession>A0A9Y2JJA0</accession>
<sequence>MADVRLDPMTSAEYAEYHRNAVLAYAEAHVSAKSWPADGAGQRAVDEYAALLPEGVATPGHHLYVARDGDQRVGMVWFAERPHGAGRVAYLYDIQVDADLRGRGYGDALMRALEHEVRSAGLKAVRLQVFGNNSVARSLYRKLGYVETNVVMAKDLGPRT</sequence>
<dbReference type="Proteomes" id="UP001239397">
    <property type="component" value="Chromosome"/>
</dbReference>
<gene>
    <name evidence="4" type="ORF">QRX60_30660</name>
</gene>
<organism evidence="4 5">
    <name type="scientific">Amycolatopsis mongoliensis</name>
    <dbReference type="NCBI Taxonomy" id="715475"/>
    <lineage>
        <taxon>Bacteria</taxon>
        <taxon>Bacillati</taxon>
        <taxon>Actinomycetota</taxon>
        <taxon>Actinomycetes</taxon>
        <taxon>Pseudonocardiales</taxon>
        <taxon>Pseudonocardiaceae</taxon>
        <taxon>Amycolatopsis</taxon>
    </lineage>
</organism>
<keyword evidence="2" id="KW-0012">Acyltransferase</keyword>
<name>A0A9Y2JJA0_9PSEU</name>
<dbReference type="CDD" id="cd04301">
    <property type="entry name" value="NAT_SF"/>
    <property type="match status" value="1"/>
</dbReference>